<name>A0A0F9C7I5_9ZZZZ</name>
<feature type="domain" description="Transposase DDE" evidence="2">
    <location>
        <begin position="13"/>
        <end position="457"/>
    </location>
</feature>
<proteinExistence type="predicted"/>
<dbReference type="AlphaFoldDB" id="A0A0F9C7I5"/>
<dbReference type="EMBL" id="LAZR01034487">
    <property type="protein sequence ID" value="KKL45164.1"/>
    <property type="molecule type" value="Genomic_DNA"/>
</dbReference>
<dbReference type="InterPro" id="IPR047960">
    <property type="entry name" value="Transpos_IS1380"/>
</dbReference>
<sequence length="458" mass="52971">MKTHCNQKTFEFQTENSRKIMAHFNGGNISSDSGGLLLQQTERITGIISQFAGCFTDHRDPDLTEHTVKELVAQRIYALALGYEDLNDHDELRNDPLLAVMVGKKDPTGKDRIRKRDKGKPLAGKSTLNRLELTPVRANKRSRYKKITINRHMVDAFFVDVFLQSYDKPPSVIVLDLDATDDLIHGHQLGRFFHGYYKNYCFLPLYIFCGEHLLCARLRPSDIDASAGSVKELERIVSQIRSQWPDVQIIIRADSGFCREHIMFWCEAKRVDYILGLAKNNRLKNEIAQELEQAKELYEQTSQASRVYKDFEYQTLESWSKARRVIGKAEYMEKGENPRFVVTSLSSDEFDVKTLYEQQYCARGEMENRIKEQQLCLFADRTSAATMRANQLRLWLSSVAYTLLSALRRLGLKGTKLARARCDTIRLKLLKIGAQIKITVRKVWVRFSESYPYQHLFK</sequence>
<keyword evidence="1" id="KW-0175">Coiled coil</keyword>
<dbReference type="NCBIfam" id="NF033539">
    <property type="entry name" value="transpos_IS1380"/>
    <property type="match status" value="1"/>
</dbReference>
<evidence type="ECO:0000256" key="1">
    <source>
        <dbReference type="SAM" id="Coils"/>
    </source>
</evidence>
<evidence type="ECO:0000259" key="2">
    <source>
        <dbReference type="Pfam" id="PF13701"/>
    </source>
</evidence>
<feature type="coiled-coil region" evidence="1">
    <location>
        <begin position="277"/>
        <end position="304"/>
    </location>
</feature>
<comment type="caution">
    <text evidence="3">The sequence shown here is derived from an EMBL/GenBank/DDBJ whole genome shotgun (WGS) entry which is preliminary data.</text>
</comment>
<dbReference type="InterPro" id="IPR025668">
    <property type="entry name" value="Tnp_DDE_dom"/>
</dbReference>
<reference evidence="3" key="1">
    <citation type="journal article" date="2015" name="Nature">
        <title>Complex archaea that bridge the gap between prokaryotes and eukaryotes.</title>
        <authorList>
            <person name="Spang A."/>
            <person name="Saw J.H."/>
            <person name="Jorgensen S.L."/>
            <person name="Zaremba-Niedzwiedzka K."/>
            <person name="Martijn J."/>
            <person name="Lind A.E."/>
            <person name="van Eijk R."/>
            <person name="Schleper C."/>
            <person name="Guy L."/>
            <person name="Ettema T.J."/>
        </authorList>
    </citation>
    <scope>NUCLEOTIDE SEQUENCE</scope>
</reference>
<feature type="non-terminal residue" evidence="3">
    <location>
        <position position="458"/>
    </location>
</feature>
<evidence type="ECO:0000313" key="3">
    <source>
        <dbReference type="EMBL" id="KKL45164.1"/>
    </source>
</evidence>
<organism evidence="3">
    <name type="scientific">marine sediment metagenome</name>
    <dbReference type="NCBI Taxonomy" id="412755"/>
    <lineage>
        <taxon>unclassified sequences</taxon>
        <taxon>metagenomes</taxon>
        <taxon>ecological metagenomes</taxon>
    </lineage>
</organism>
<gene>
    <name evidence="3" type="ORF">LCGC14_2358420</name>
</gene>
<dbReference type="Pfam" id="PF13701">
    <property type="entry name" value="DDE_Tnp_1_4"/>
    <property type="match status" value="1"/>
</dbReference>
<protein>
    <recommendedName>
        <fullName evidence="2">Transposase DDE domain-containing protein</fullName>
    </recommendedName>
</protein>
<accession>A0A0F9C7I5</accession>